<evidence type="ECO:0000313" key="2">
    <source>
        <dbReference type="EMBL" id="CCE22009.1"/>
    </source>
</evidence>
<gene>
    <name evidence="2" type="ordered locus">MEALZ_0309</name>
</gene>
<dbReference type="AlphaFoldDB" id="G4SWU3"/>
<accession>G4SWU3</accession>
<dbReference type="EMBL" id="FO082060">
    <property type="protein sequence ID" value="CCE22009.1"/>
    <property type="molecule type" value="Genomic_DNA"/>
</dbReference>
<dbReference type="HOGENOM" id="CLU_1823079_0_0_6"/>
<evidence type="ECO:0000259" key="1">
    <source>
        <dbReference type="PROSITE" id="PS50102"/>
    </source>
</evidence>
<dbReference type="InterPro" id="IPR000504">
    <property type="entry name" value="RRM_dom"/>
</dbReference>
<sequence>MRLILVRIPAETNQQDIKRFFEPLLKRSFFVKKKSLRNIEILKLHDSSTNSTEYHALVTIEPDSFAKRAILKLNRKPINGKHIAVREYHNRYWHNDLRQQNNTLNPNTPNRRIMDRRRKNLRVLESDDIRITGHKNFHRTF</sequence>
<dbReference type="PATRIC" id="fig|271065.3.peg.319"/>
<protein>
    <recommendedName>
        <fullName evidence="1">RRM domain-containing protein</fullName>
    </recommendedName>
</protein>
<dbReference type="SUPFAM" id="SSF54928">
    <property type="entry name" value="RNA-binding domain, RBD"/>
    <property type="match status" value="1"/>
</dbReference>
<reference evidence="3" key="1">
    <citation type="journal article" date="2012" name="J. Bacteriol.">
        <title>Genome sequence of the haloalkaliphilic methanotrophic bacterium Methylomicrobium alcaliphilum 20Z.</title>
        <authorList>
            <person name="Vuilleumier S."/>
            <person name="Khmelenina V.N."/>
            <person name="Bringel F."/>
            <person name="Reshetnikov A.S."/>
            <person name="Lajus A."/>
            <person name="Mangenot S."/>
            <person name="Rouy Z."/>
            <person name="Op den Camp H.J."/>
            <person name="Jetten M.S."/>
            <person name="Dispirito A.A."/>
            <person name="Dunfield P."/>
            <person name="Klotz M.G."/>
            <person name="Semrau J.D."/>
            <person name="Stein L.Y."/>
            <person name="Barbe V."/>
            <person name="Medigue C."/>
            <person name="Trotsenko Y.A."/>
            <person name="Kalyuzhnaya M.G."/>
        </authorList>
    </citation>
    <scope>NUCLEOTIDE SEQUENCE [LARGE SCALE GENOMIC DNA]</scope>
    <source>
        <strain evidence="3">DSM 19304 / NCIMB 14124 / VKM B-2133 / 20Z</strain>
    </source>
</reference>
<dbReference type="RefSeq" id="WP_014146818.1">
    <property type="nucleotide sequence ID" value="NC_016112.1"/>
</dbReference>
<dbReference type="Proteomes" id="UP000008315">
    <property type="component" value="Chromosome"/>
</dbReference>
<dbReference type="InterPro" id="IPR012677">
    <property type="entry name" value="Nucleotide-bd_a/b_plait_sf"/>
</dbReference>
<dbReference type="GO" id="GO:0003723">
    <property type="term" value="F:RNA binding"/>
    <property type="evidence" value="ECO:0007669"/>
    <property type="project" value="InterPro"/>
</dbReference>
<dbReference type="KEGG" id="mah:MEALZ_0309"/>
<proteinExistence type="predicted"/>
<dbReference type="Gene3D" id="3.30.70.330">
    <property type="match status" value="1"/>
</dbReference>
<organism evidence="2 3">
    <name type="scientific">Methylotuvimicrobium alcaliphilum (strain DSM 19304 / NCIMB 14124 / VKM B-2133 / 20Z)</name>
    <name type="common">Methylomicrobium alcaliphilum</name>
    <dbReference type="NCBI Taxonomy" id="1091494"/>
    <lineage>
        <taxon>Bacteria</taxon>
        <taxon>Pseudomonadati</taxon>
        <taxon>Pseudomonadota</taxon>
        <taxon>Gammaproteobacteria</taxon>
        <taxon>Methylococcales</taxon>
        <taxon>Methylococcaceae</taxon>
        <taxon>Methylotuvimicrobium</taxon>
    </lineage>
</organism>
<feature type="domain" description="RRM" evidence="1">
    <location>
        <begin position="1"/>
        <end position="90"/>
    </location>
</feature>
<dbReference type="PROSITE" id="PS50102">
    <property type="entry name" value="RRM"/>
    <property type="match status" value="1"/>
</dbReference>
<keyword evidence="3" id="KW-1185">Reference proteome</keyword>
<dbReference type="InterPro" id="IPR035979">
    <property type="entry name" value="RBD_domain_sf"/>
</dbReference>
<name>G4SWU3_META2</name>
<evidence type="ECO:0000313" key="3">
    <source>
        <dbReference type="Proteomes" id="UP000008315"/>
    </source>
</evidence>